<feature type="transmembrane region" description="Helical" evidence="1">
    <location>
        <begin position="37"/>
        <end position="56"/>
    </location>
</feature>
<sequence>MSKQSIDTIRGIVEIEQAEIDRFSEGAAQNRQQRLELLVTVVSTGLAVSGISSQVANEPAITILSQWFPGYFSPNPQPTSPDYLFSSFSPVAFHLFLGILVAIPFGAIVWSLQTNLIGKMVRVLKKS</sequence>
<dbReference type="OrthoDB" id="448901at2"/>
<accession>A0A0F5YAH5</accession>
<keyword evidence="1" id="KW-1133">Transmembrane helix</keyword>
<evidence type="ECO:0000313" key="2">
    <source>
        <dbReference type="EMBL" id="KKD35205.1"/>
    </source>
</evidence>
<evidence type="ECO:0000313" key="3">
    <source>
        <dbReference type="Proteomes" id="UP000033607"/>
    </source>
</evidence>
<reference evidence="2 3" key="1">
    <citation type="submission" date="2015-06" db="EMBL/GenBank/DDBJ databases">
        <title>Draft genome assembly of filamentous brackish cyanobacterium Limnoraphis robusta strain CS-951.</title>
        <authorList>
            <person name="Willis A."/>
            <person name="Parks M."/>
            <person name="Burford M.A."/>
        </authorList>
    </citation>
    <scope>NUCLEOTIDE SEQUENCE [LARGE SCALE GENOMIC DNA]</scope>
    <source>
        <strain evidence="2 3">CS-951</strain>
    </source>
</reference>
<protein>
    <submittedName>
        <fullName evidence="2">Uncharacterized protein</fullName>
    </submittedName>
</protein>
<gene>
    <name evidence="2" type="ORF">WN50_26575</name>
</gene>
<dbReference type="RefSeq" id="WP_046281626.1">
    <property type="nucleotide sequence ID" value="NZ_LATL02000274.1"/>
</dbReference>
<proteinExistence type="predicted"/>
<dbReference type="EMBL" id="LATL02000274">
    <property type="protein sequence ID" value="KKD35205.1"/>
    <property type="molecule type" value="Genomic_DNA"/>
</dbReference>
<organism evidence="2 3">
    <name type="scientific">Limnoraphis robusta CS-951</name>
    <dbReference type="NCBI Taxonomy" id="1637645"/>
    <lineage>
        <taxon>Bacteria</taxon>
        <taxon>Bacillati</taxon>
        <taxon>Cyanobacteriota</taxon>
        <taxon>Cyanophyceae</taxon>
        <taxon>Oscillatoriophycideae</taxon>
        <taxon>Oscillatoriales</taxon>
        <taxon>Sirenicapillariaceae</taxon>
        <taxon>Limnoraphis</taxon>
    </lineage>
</organism>
<comment type="caution">
    <text evidence="2">The sequence shown here is derived from an EMBL/GenBank/DDBJ whole genome shotgun (WGS) entry which is preliminary data.</text>
</comment>
<feature type="transmembrane region" description="Helical" evidence="1">
    <location>
        <begin position="91"/>
        <end position="112"/>
    </location>
</feature>
<keyword evidence="1" id="KW-0472">Membrane</keyword>
<evidence type="ECO:0000256" key="1">
    <source>
        <dbReference type="SAM" id="Phobius"/>
    </source>
</evidence>
<keyword evidence="1" id="KW-0812">Transmembrane</keyword>
<dbReference type="AlphaFoldDB" id="A0A0F5YAH5"/>
<name>A0A0F5YAH5_9CYAN</name>
<dbReference type="Proteomes" id="UP000033607">
    <property type="component" value="Unassembled WGS sequence"/>
</dbReference>